<keyword evidence="16" id="KW-1185">Reference proteome</keyword>
<dbReference type="Pfam" id="PF00534">
    <property type="entry name" value="Glycos_transf_1"/>
    <property type="match status" value="1"/>
</dbReference>
<keyword evidence="7 12" id="KW-0812">Transmembrane</keyword>
<proteinExistence type="inferred from homology"/>
<accession>A0ABR2YM53</accession>
<keyword evidence="8 12" id="KW-0256">Endoplasmic reticulum</keyword>
<reference evidence="15 16" key="1">
    <citation type="journal article" date="2024" name="Nat. Commun.">
        <title>Phylogenomics reveals the evolutionary origins of lichenization in chlorophyte algae.</title>
        <authorList>
            <person name="Puginier C."/>
            <person name="Libourel C."/>
            <person name="Otte J."/>
            <person name="Skaloud P."/>
            <person name="Haon M."/>
            <person name="Grisel S."/>
            <person name="Petersen M."/>
            <person name="Berrin J.G."/>
            <person name="Delaux P.M."/>
            <person name="Dal Grande F."/>
            <person name="Keller J."/>
        </authorList>
    </citation>
    <scope>NUCLEOTIDE SEQUENCE [LARGE SCALE GENOMIC DNA]</scope>
    <source>
        <strain evidence="15 16">SAG 216-7</strain>
    </source>
</reference>
<evidence type="ECO:0000256" key="8">
    <source>
        <dbReference type="ARBA" id="ARBA00022824"/>
    </source>
</evidence>
<name>A0ABR2YM53_9CHLO</name>
<dbReference type="InterPro" id="IPR031814">
    <property type="entry name" value="ALG11_N"/>
</dbReference>
<evidence type="ECO:0000256" key="12">
    <source>
        <dbReference type="RuleBase" id="RU367051"/>
    </source>
</evidence>
<keyword evidence="6 12" id="KW-0808">Transferase</keyword>
<evidence type="ECO:0000256" key="4">
    <source>
        <dbReference type="ARBA" id="ARBA00022018"/>
    </source>
</evidence>
<dbReference type="PANTHER" id="PTHR45919:SF1">
    <property type="entry name" value="GDP-MAN:MAN(3)GLCNAC(2)-PP-DOL ALPHA-1,2-MANNOSYLTRANSFERASE"/>
    <property type="match status" value="1"/>
</dbReference>
<evidence type="ECO:0000256" key="5">
    <source>
        <dbReference type="ARBA" id="ARBA00022676"/>
    </source>
</evidence>
<comment type="catalytic activity">
    <reaction evidence="11 12">
        <text>an alpha-D-Man-(1-&gt;3)-[alpha-D-Man-(1-&gt;6)]-beta-D-Man-(1-&gt;4)-beta-D-GlcNAc-(1-&gt;4)-alpha-D-GlcNAc-diphospho-di-trans,poly-cis-dolichol + 2 GDP-alpha-D-mannose = an alpha-D-Man-(1-&gt;2)-alpha-D-Man-(1-&gt;2)-alpha-D-Man-(1-&gt;3)-[alpha-D-Man-(1-&gt;6)]-beta-D-Man-(1-&gt;4)-beta-D-GlcNAc-(1-&gt;4)-alpha-D-GlcNAc-diphospho-di-trans,poly-cis-dolichol + 2 GDP + 2 H(+)</text>
        <dbReference type="Rhea" id="RHEA:29523"/>
        <dbReference type="Rhea" id="RHEA-COMP:19515"/>
        <dbReference type="Rhea" id="RHEA-COMP:19516"/>
        <dbReference type="ChEBI" id="CHEBI:15378"/>
        <dbReference type="ChEBI" id="CHEBI:57527"/>
        <dbReference type="ChEBI" id="CHEBI:58189"/>
        <dbReference type="ChEBI" id="CHEBI:132511"/>
        <dbReference type="ChEBI" id="CHEBI:132515"/>
        <dbReference type="EC" id="2.4.1.131"/>
    </reaction>
    <physiologicalReaction direction="left-to-right" evidence="11 12">
        <dbReference type="Rhea" id="RHEA:29524"/>
    </physiologicalReaction>
</comment>
<evidence type="ECO:0000256" key="6">
    <source>
        <dbReference type="ARBA" id="ARBA00022679"/>
    </source>
</evidence>
<comment type="similarity">
    <text evidence="12">Belongs to the glycosyltransferase group 1 family. Glycosyltransferase 4 subfamily.</text>
</comment>
<feature type="transmembrane region" description="Helical" evidence="12">
    <location>
        <begin position="26"/>
        <end position="47"/>
    </location>
</feature>
<dbReference type="EMBL" id="JALJOT010000008">
    <property type="protein sequence ID" value="KAK9908105.1"/>
    <property type="molecule type" value="Genomic_DNA"/>
</dbReference>
<evidence type="ECO:0000256" key="1">
    <source>
        <dbReference type="ARBA" id="ARBA00004389"/>
    </source>
</evidence>
<evidence type="ECO:0000256" key="7">
    <source>
        <dbReference type="ARBA" id="ARBA00022692"/>
    </source>
</evidence>
<keyword evidence="10 12" id="KW-0472">Membrane</keyword>
<sequence length="508" mass="55632">MAILSLVAPAVLIALAFLVFGLVNSVLFLGVSGCLFLLLVLVGKAWIRRRLPTLVQNSVGFFHPFADSGGGGERVLWCAVRALQDAYPDLQILIYCKAGNTAQSLCVRASSAFSLDVDDTFEVIPLTHCHLISPNSYPRWTMLQQALGSAHLAYDGLSQAVPQVMVDTSGWAFMYPLFRLAGVKVASYTHYPTISTDMLQRVISRQAAFNNDAGVAGSPLKSLVKVVYYYLFAAAYGAVGGCTNVVMVNSSWTREHISKLWWKFTQPSLVYPPCNVSQLAALKLDRKLKSLYLVSLAQFRPEKDQAKQLRAFALARQRAAALERQREAAISQGTAVVVVSPFFEAVLAARLKVVGSCRNAEDEERVVQLEALSRALGLNDCVDFCVNAPFSEVQQLLGGAVGGLHTMVDEHFGISIVEYMAAGTIPIAHNSAGPKMDILVDKSCGYLCQSEEEYANAITEVLQMDQSRRMKIARAARERALQFSDERFQEGFLRALERGGLLPLNLHG</sequence>
<dbReference type="Gene3D" id="3.40.50.2000">
    <property type="entry name" value="Glycogen Phosphorylase B"/>
    <property type="match status" value="1"/>
</dbReference>
<dbReference type="EC" id="2.4.1.131" evidence="3 12"/>
<dbReference type="SUPFAM" id="SSF53756">
    <property type="entry name" value="UDP-Glycosyltransferase/glycogen phosphorylase"/>
    <property type="match status" value="1"/>
</dbReference>
<evidence type="ECO:0000259" key="14">
    <source>
        <dbReference type="Pfam" id="PF15924"/>
    </source>
</evidence>
<feature type="transmembrane region" description="Helical" evidence="12">
    <location>
        <begin position="227"/>
        <end position="248"/>
    </location>
</feature>
<gene>
    <name evidence="15" type="ORF">WJX75_002789</name>
</gene>
<feature type="domain" description="Glycosyl transferase family 1" evidence="13">
    <location>
        <begin position="286"/>
        <end position="478"/>
    </location>
</feature>
<keyword evidence="5 12" id="KW-0328">Glycosyltransferase</keyword>
<comment type="pathway">
    <text evidence="2 12">Protein modification; protein glycosylation.</text>
</comment>
<protein>
    <recommendedName>
        <fullName evidence="4 12">GDP-Man:Man(3)GlcNAc(2)-PP-Dol alpha-1,2-mannosyltransferase</fullName>
        <ecNumber evidence="3 12">2.4.1.131</ecNumber>
    </recommendedName>
</protein>
<comment type="function">
    <text evidence="12">GDP-Man:Man(3)GlcNAc(2)-PP-Dol alpha-1,2-mannosyltransferase that operates in the biosynthetic pathway of dolichol-linked oligosaccharides, the glycan precursors employed in protein asparagine (N)-glycosylation. The assembly of dolichol-linked oligosaccharides begins on the cytosolic side of the endoplasmic reticulum membrane and finishes in its lumen. The sequential addition of sugars to dolichol pyrophosphate produces dolichol-linked oligosaccharides containing fourteen sugars, including two GlcNAcs, nine mannoses and three glucoses. Once assembled, the oligosaccharide is transferred from the lipid to nascent proteins by oligosaccharyltransferases. Catalyzes, on the cytoplasmic face of the endoplasmic reticulum, the addition of the fourth and fifth mannose residues to the dolichol-linked oligosaccharide chain, to produce Man(5)GlcNAc(2)-PP-dolichol core oligosaccharide.</text>
</comment>
<dbReference type="Pfam" id="PF15924">
    <property type="entry name" value="ALG11_N"/>
    <property type="match status" value="1"/>
</dbReference>
<keyword evidence="9 12" id="KW-1133">Transmembrane helix</keyword>
<comment type="subcellular location">
    <subcellularLocation>
        <location evidence="1">Endoplasmic reticulum membrane</location>
        <topology evidence="1">Single-pass membrane protein</topology>
    </subcellularLocation>
</comment>
<dbReference type="CDD" id="cd03806">
    <property type="entry name" value="GT4_ALG11-like"/>
    <property type="match status" value="1"/>
</dbReference>
<evidence type="ECO:0000256" key="10">
    <source>
        <dbReference type="ARBA" id="ARBA00023136"/>
    </source>
</evidence>
<evidence type="ECO:0000256" key="9">
    <source>
        <dbReference type="ARBA" id="ARBA00022989"/>
    </source>
</evidence>
<comment type="caution">
    <text evidence="15">The sequence shown here is derived from an EMBL/GenBank/DDBJ whole genome shotgun (WGS) entry which is preliminary data.</text>
</comment>
<evidence type="ECO:0000313" key="16">
    <source>
        <dbReference type="Proteomes" id="UP001491310"/>
    </source>
</evidence>
<evidence type="ECO:0000256" key="3">
    <source>
        <dbReference type="ARBA" id="ARBA00012645"/>
    </source>
</evidence>
<evidence type="ECO:0000313" key="15">
    <source>
        <dbReference type="EMBL" id="KAK9908105.1"/>
    </source>
</evidence>
<feature type="domain" description="ALG11 mannosyltransferase N-terminal" evidence="14">
    <location>
        <begin position="57"/>
        <end position="261"/>
    </location>
</feature>
<evidence type="ECO:0000259" key="13">
    <source>
        <dbReference type="Pfam" id="PF00534"/>
    </source>
</evidence>
<dbReference type="PANTHER" id="PTHR45919">
    <property type="entry name" value="GDP-MAN:MAN(3)GLCNAC(2)-PP-DOL ALPHA-1,2-MANNOSYLTRANSFERASE"/>
    <property type="match status" value="1"/>
</dbReference>
<evidence type="ECO:0000256" key="11">
    <source>
        <dbReference type="ARBA" id="ARBA00045065"/>
    </source>
</evidence>
<evidence type="ECO:0000256" key="2">
    <source>
        <dbReference type="ARBA" id="ARBA00004922"/>
    </source>
</evidence>
<dbReference type="InterPro" id="IPR038013">
    <property type="entry name" value="ALG11"/>
</dbReference>
<organism evidence="15 16">
    <name type="scientific">Coccomyxa subellipsoidea</name>
    <dbReference type="NCBI Taxonomy" id="248742"/>
    <lineage>
        <taxon>Eukaryota</taxon>
        <taxon>Viridiplantae</taxon>
        <taxon>Chlorophyta</taxon>
        <taxon>core chlorophytes</taxon>
        <taxon>Trebouxiophyceae</taxon>
        <taxon>Trebouxiophyceae incertae sedis</taxon>
        <taxon>Coccomyxaceae</taxon>
        <taxon>Coccomyxa</taxon>
    </lineage>
</organism>
<dbReference type="InterPro" id="IPR001296">
    <property type="entry name" value="Glyco_trans_1"/>
</dbReference>
<dbReference type="Proteomes" id="UP001491310">
    <property type="component" value="Unassembled WGS sequence"/>
</dbReference>